<keyword evidence="3" id="KW-1185">Reference proteome</keyword>
<feature type="compositionally biased region" description="Polar residues" evidence="1">
    <location>
        <begin position="23"/>
        <end position="33"/>
    </location>
</feature>
<evidence type="ECO:0000256" key="1">
    <source>
        <dbReference type="SAM" id="MobiDB-lite"/>
    </source>
</evidence>
<reference evidence="2 3" key="1">
    <citation type="submission" date="2023-08" db="EMBL/GenBank/DDBJ databases">
        <title>Black Yeasts Isolated from many extreme environments.</title>
        <authorList>
            <person name="Coleine C."/>
            <person name="Stajich J.E."/>
            <person name="Selbmann L."/>
        </authorList>
    </citation>
    <scope>NUCLEOTIDE SEQUENCE [LARGE SCALE GENOMIC DNA]</scope>
    <source>
        <strain evidence="2 3">CCFEE 5386</strain>
    </source>
</reference>
<dbReference type="Proteomes" id="UP001308179">
    <property type="component" value="Unassembled WGS sequence"/>
</dbReference>
<evidence type="ECO:0000313" key="3">
    <source>
        <dbReference type="Proteomes" id="UP001308179"/>
    </source>
</evidence>
<protein>
    <submittedName>
        <fullName evidence="2">Uncharacterized protein</fullName>
    </submittedName>
</protein>
<organism evidence="2 3">
    <name type="scientific">Rachicladosporium monterosium</name>
    <dbReference type="NCBI Taxonomy" id="1507873"/>
    <lineage>
        <taxon>Eukaryota</taxon>
        <taxon>Fungi</taxon>
        <taxon>Dikarya</taxon>
        <taxon>Ascomycota</taxon>
        <taxon>Pezizomycotina</taxon>
        <taxon>Dothideomycetes</taxon>
        <taxon>Dothideomycetidae</taxon>
        <taxon>Cladosporiales</taxon>
        <taxon>Cladosporiaceae</taxon>
        <taxon>Rachicladosporium</taxon>
    </lineage>
</organism>
<feature type="region of interest" description="Disordered" evidence="1">
    <location>
        <begin position="1"/>
        <end position="45"/>
    </location>
</feature>
<gene>
    <name evidence="2" type="ORF">LTR32_001881</name>
</gene>
<name>A0ABR0LBW0_9PEZI</name>
<feature type="compositionally biased region" description="Polar residues" evidence="1">
    <location>
        <begin position="1"/>
        <end position="11"/>
    </location>
</feature>
<sequence>MASLTTNNNAMEMQYKPAEPMQASPSTAAQENAHTTDCESQQPKKERTFLGMRGGGILHSRTLRTVLSCDGLGAREL</sequence>
<accession>A0ABR0LBW0</accession>
<comment type="caution">
    <text evidence="2">The sequence shown here is derived from an EMBL/GenBank/DDBJ whole genome shotgun (WGS) entry which is preliminary data.</text>
</comment>
<evidence type="ECO:0000313" key="2">
    <source>
        <dbReference type="EMBL" id="KAK5146554.1"/>
    </source>
</evidence>
<feature type="compositionally biased region" description="Basic and acidic residues" evidence="1">
    <location>
        <begin position="34"/>
        <end position="45"/>
    </location>
</feature>
<proteinExistence type="predicted"/>
<dbReference type="EMBL" id="JAVRRR010000081">
    <property type="protein sequence ID" value="KAK5146554.1"/>
    <property type="molecule type" value="Genomic_DNA"/>
</dbReference>